<feature type="domain" description="Phospholipase C/D" evidence="2">
    <location>
        <begin position="6"/>
        <end position="163"/>
    </location>
</feature>
<dbReference type="Pfam" id="PF00882">
    <property type="entry name" value="Zn_dep_PLPC"/>
    <property type="match status" value="1"/>
</dbReference>
<dbReference type="EMBL" id="JACRTC010000007">
    <property type="protein sequence ID" value="MBC8571123.1"/>
    <property type="molecule type" value="Genomic_DNA"/>
</dbReference>
<sequence length="311" mass="35664">MPAYITHNLLGTEALARLEAPEIIGVVERNRAAYDWGTQGPDLLFFHRVYLNPFGEVIKTGVRMHRAPVPPLLNAFLRYLRERRGEGRFETDFAYFLGFLTHYVLDRTAHPYVYAMVEERAKLCLPFEKKGLHHQIESAIDAILCRERLGIQAKNYPLFYRMKDETVHRRVARMLHVVIRESMGENLAVEDLRAAFSDTLKCEEFLLDTKGTHRSLSACIDRLLVHGNLLEAMLKPEPPPFDAVNRGERPWRSPAHPERESRQSFFALFEEAAAESARLMTQADALLHRGEFFPDEPMEGFDNGSPSARDA</sequence>
<evidence type="ECO:0000259" key="2">
    <source>
        <dbReference type="Pfam" id="PF00882"/>
    </source>
</evidence>
<evidence type="ECO:0000256" key="1">
    <source>
        <dbReference type="SAM" id="MobiDB-lite"/>
    </source>
</evidence>
<accession>A0A926EC70</accession>
<dbReference type="RefSeq" id="WP_262398215.1">
    <property type="nucleotide sequence ID" value="NZ_JACRTC010000007.1"/>
</dbReference>
<name>A0A926EC70_9FIRM</name>
<keyword evidence="4" id="KW-1185">Reference proteome</keyword>
<protein>
    <submittedName>
        <fullName evidence="3">Zinc dependent phospholipase C family protein</fullName>
    </submittedName>
</protein>
<evidence type="ECO:0000313" key="4">
    <source>
        <dbReference type="Proteomes" id="UP000660861"/>
    </source>
</evidence>
<dbReference type="Proteomes" id="UP000660861">
    <property type="component" value="Unassembled WGS sequence"/>
</dbReference>
<dbReference type="InterPro" id="IPR029002">
    <property type="entry name" value="PLPC/GPLD1"/>
</dbReference>
<feature type="compositionally biased region" description="Basic and acidic residues" evidence="1">
    <location>
        <begin position="245"/>
        <end position="258"/>
    </location>
</feature>
<gene>
    <name evidence="3" type="ORF">H8709_09840</name>
</gene>
<organism evidence="3 4">
    <name type="scientific">Zongyangia hominis</name>
    <dbReference type="NCBI Taxonomy" id="2763677"/>
    <lineage>
        <taxon>Bacteria</taxon>
        <taxon>Bacillati</taxon>
        <taxon>Bacillota</taxon>
        <taxon>Clostridia</taxon>
        <taxon>Eubacteriales</taxon>
        <taxon>Oscillospiraceae</taxon>
        <taxon>Zongyangia</taxon>
    </lineage>
</organism>
<evidence type="ECO:0000313" key="3">
    <source>
        <dbReference type="EMBL" id="MBC8571123.1"/>
    </source>
</evidence>
<reference evidence="3" key="1">
    <citation type="submission" date="2020-08" db="EMBL/GenBank/DDBJ databases">
        <title>Genome public.</title>
        <authorList>
            <person name="Liu C."/>
            <person name="Sun Q."/>
        </authorList>
    </citation>
    <scope>NUCLEOTIDE SEQUENCE</scope>
    <source>
        <strain evidence="3">NSJ-54</strain>
    </source>
</reference>
<dbReference type="AlphaFoldDB" id="A0A926EC70"/>
<feature type="region of interest" description="Disordered" evidence="1">
    <location>
        <begin position="238"/>
        <end position="258"/>
    </location>
</feature>
<proteinExistence type="predicted"/>
<comment type="caution">
    <text evidence="3">The sequence shown here is derived from an EMBL/GenBank/DDBJ whole genome shotgun (WGS) entry which is preliminary data.</text>
</comment>